<dbReference type="CDD" id="cd04688">
    <property type="entry name" value="NUDIX_Hydrolase"/>
    <property type="match status" value="1"/>
</dbReference>
<organism evidence="3 4">
    <name type="scientific">Floricoccus tropicus</name>
    <dbReference type="NCBI Taxonomy" id="1859473"/>
    <lineage>
        <taxon>Bacteria</taxon>
        <taxon>Bacillati</taxon>
        <taxon>Bacillota</taxon>
        <taxon>Bacilli</taxon>
        <taxon>Lactobacillales</taxon>
        <taxon>Streptococcaceae</taxon>
        <taxon>Floricoccus</taxon>
    </lineage>
</organism>
<dbReference type="GO" id="GO:0016787">
    <property type="term" value="F:hydrolase activity"/>
    <property type="evidence" value="ECO:0007669"/>
    <property type="project" value="UniProtKB-KW"/>
</dbReference>
<dbReference type="OrthoDB" id="9008185at2"/>
<protein>
    <recommendedName>
        <fullName evidence="2">Nudix hydrolase domain-containing protein</fullName>
    </recommendedName>
</protein>
<dbReference type="AlphaFoldDB" id="A0A1E8GMG9"/>
<keyword evidence="1" id="KW-0378">Hydrolase</keyword>
<dbReference type="RefSeq" id="WP_070791969.1">
    <property type="nucleotide sequence ID" value="NZ_MKIR01000012.1"/>
</dbReference>
<dbReference type="PROSITE" id="PS51462">
    <property type="entry name" value="NUDIX"/>
    <property type="match status" value="1"/>
</dbReference>
<reference evidence="4" key="1">
    <citation type="submission" date="2016-09" db="EMBL/GenBank/DDBJ databases">
        <title>Draft genome sequence of a novel species of the family Streptococcaceae isolated from flowers.</title>
        <authorList>
            <person name="Chuah L.-O."/>
            <person name="Yap K.-P."/>
            <person name="Thong K.L."/>
            <person name="Liong M.T."/>
            <person name="Ahmad R."/>
            <person name="Rusul G."/>
        </authorList>
    </citation>
    <scope>NUCLEOTIDE SEQUENCE [LARGE SCALE GENOMIC DNA]</scope>
    <source>
        <strain evidence="4">DF1</strain>
    </source>
</reference>
<dbReference type="InterPro" id="IPR000086">
    <property type="entry name" value="NUDIX_hydrolase_dom"/>
</dbReference>
<name>A0A1E8GMG9_9LACT</name>
<evidence type="ECO:0000313" key="3">
    <source>
        <dbReference type="EMBL" id="OFI49449.1"/>
    </source>
</evidence>
<evidence type="ECO:0000313" key="4">
    <source>
        <dbReference type="Proteomes" id="UP000178622"/>
    </source>
</evidence>
<dbReference type="InterPro" id="IPR020084">
    <property type="entry name" value="NUDIX_hydrolase_CS"/>
</dbReference>
<evidence type="ECO:0000256" key="1">
    <source>
        <dbReference type="ARBA" id="ARBA00022801"/>
    </source>
</evidence>
<dbReference type="SUPFAM" id="SSF55811">
    <property type="entry name" value="Nudix"/>
    <property type="match status" value="1"/>
</dbReference>
<evidence type="ECO:0000259" key="2">
    <source>
        <dbReference type="PROSITE" id="PS51462"/>
    </source>
</evidence>
<dbReference type="InterPro" id="IPR015797">
    <property type="entry name" value="NUDIX_hydrolase-like_dom_sf"/>
</dbReference>
<dbReference type="PANTHER" id="PTHR43736:SF2">
    <property type="entry name" value="MUTT_NUDIX FAMILY PROTEIN"/>
    <property type="match status" value="1"/>
</dbReference>
<accession>A0A1E8GMG9</accession>
<proteinExistence type="predicted"/>
<dbReference type="EMBL" id="MKIR01000012">
    <property type="protein sequence ID" value="OFI49449.1"/>
    <property type="molecule type" value="Genomic_DNA"/>
</dbReference>
<dbReference type="Gene3D" id="3.90.79.10">
    <property type="entry name" value="Nucleoside Triphosphate Pyrophosphohydrolase"/>
    <property type="match status" value="1"/>
</dbReference>
<feature type="domain" description="Nudix hydrolase" evidence="2">
    <location>
        <begin position="13"/>
        <end position="137"/>
    </location>
</feature>
<gene>
    <name evidence="3" type="ORF">BG261_02410</name>
</gene>
<sequence length="148" mass="17110">MTNDLTILTDDGKVNVRTAAWIEHDGKLLVCKFFDGVISLPGGRIKFGETSQEAVKREVYEEIGEKPKSAKFMAVIENLFNLKVPYHEYLFVYKVEIDYKSEYQPNEENNQTLFWIDMNEIDSLQPKELLKLKGLSDNKLPLHLVNID</sequence>
<dbReference type="PROSITE" id="PS00893">
    <property type="entry name" value="NUDIX_BOX"/>
    <property type="match status" value="1"/>
</dbReference>
<dbReference type="STRING" id="1859473.BG261_02410"/>
<dbReference type="PANTHER" id="PTHR43736">
    <property type="entry name" value="ADP-RIBOSE PYROPHOSPHATASE"/>
    <property type="match status" value="1"/>
</dbReference>
<comment type="caution">
    <text evidence="3">The sequence shown here is derived from an EMBL/GenBank/DDBJ whole genome shotgun (WGS) entry which is preliminary data.</text>
</comment>
<keyword evidence="4" id="KW-1185">Reference proteome</keyword>
<dbReference type="Pfam" id="PF00293">
    <property type="entry name" value="NUDIX"/>
    <property type="match status" value="1"/>
</dbReference>
<dbReference type="Proteomes" id="UP000178622">
    <property type="component" value="Unassembled WGS sequence"/>
</dbReference>